<feature type="transmembrane region" description="Helical" evidence="9">
    <location>
        <begin position="91"/>
        <end position="114"/>
    </location>
</feature>
<evidence type="ECO:0000256" key="6">
    <source>
        <dbReference type="ARBA" id="ARBA00022989"/>
    </source>
</evidence>
<evidence type="ECO:0000256" key="4">
    <source>
        <dbReference type="ARBA" id="ARBA00022519"/>
    </source>
</evidence>
<dbReference type="GO" id="GO:0015740">
    <property type="term" value="P:C4-dicarboxylate transport"/>
    <property type="evidence" value="ECO:0007669"/>
    <property type="project" value="TreeGrafter"/>
</dbReference>
<accession>A0A1X7PQ94</accession>
<dbReference type="PANTHER" id="PTHR35011:SF10">
    <property type="entry name" value="TRAP TRANSPORTER SMALL PERMEASE PROTEIN"/>
    <property type="match status" value="1"/>
</dbReference>
<organism evidence="11 12">
    <name type="scientific">Mesorhizobium australicum</name>
    <dbReference type="NCBI Taxonomy" id="536018"/>
    <lineage>
        <taxon>Bacteria</taxon>
        <taxon>Pseudomonadati</taxon>
        <taxon>Pseudomonadota</taxon>
        <taxon>Alphaproteobacteria</taxon>
        <taxon>Hyphomicrobiales</taxon>
        <taxon>Phyllobacteriaceae</taxon>
        <taxon>Mesorhizobium</taxon>
    </lineage>
</organism>
<feature type="transmembrane region" description="Helical" evidence="9">
    <location>
        <begin position="126"/>
        <end position="150"/>
    </location>
</feature>
<dbReference type="AlphaFoldDB" id="A0A1X7PQ94"/>
<keyword evidence="6 9" id="KW-1133">Transmembrane helix</keyword>
<comment type="subcellular location">
    <subcellularLocation>
        <location evidence="1 9">Cell inner membrane</location>
        <topology evidence="1 9">Multi-pass membrane protein</topology>
    </subcellularLocation>
</comment>
<protein>
    <recommendedName>
        <fullName evidence="9">TRAP transporter small permease protein</fullName>
    </recommendedName>
</protein>
<keyword evidence="12" id="KW-1185">Reference proteome</keyword>
<evidence type="ECO:0000313" key="12">
    <source>
        <dbReference type="Proteomes" id="UP000193083"/>
    </source>
</evidence>
<comment type="subunit">
    <text evidence="9">The complex comprises the extracytoplasmic solute receptor protein and the two transmembrane proteins.</text>
</comment>
<evidence type="ECO:0000256" key="7">
    <source>
        <dbReference type="ARBA" id="ARBA00023136"/>
    </source>
</evidence>
<keyword evidence="3" id="KW-1003">Cell membrane</keyword>
<evidence type="ECO:0000256" key="9">
    <source>
        <dbReference type="RuleBase" id="RU369079"/>
    </source>
</evidence>
<name>A0A1X7PQ94_9HYPH</name>
<evidence type="ECO:0000259" key="10">
    <source>
        <dbReference type="Pfam" id="PF04290"/>
    </source>
</evidence>
<evidence type="ECO:0000256" key="8">
    <source>
        <dbReference type="ARBA" id="ARBA00038436"/>
    </source>
</evidence>
<dbReference type="GO" id="GO:0005886">
    <property type="term" value="C:plasma membrane"/>
    <property type="evidence" value="ECO:0007669"/>
    <property type="project" value="UniProtKB-SubCell"/>
</dbReference>
<feature type="domain" description="Tripartite ATP-independent periplasmic transporters DctQ component" evidence="10">
    <location>
        <begin position="33"/>
        <end position="161"/>
    </location>
</feature>
<feature type="transmembrane region" description="Helical" evidence="9">
    <location>
        <begin position="48"/>
        <end position="70"/>
    </location>
</feature>
<gene>
    <name evidence="11" type="ORF">SAMN02982922_5021</name>
</gene>
<comment type="similarity">
    <text evidence="8 9">Belongs to the TRAP transporter small permease family.</text>
</comment>
<dbReference type="Proteomes" id="UP000193083">
    <property type="component" value="Unassembled WGS sequence"/>
</dbReference>
<sequence>MKSLFVWIDAMLRRLSLIGFIVASALLLIVGIMGAADVVSTNILMKPIPGMVELSGAILGVIVFLGLAEAQARGANIMIDVSTQKMGPRMLRISTIFSLGLGVIFMVMMAWLTTRLAISAWTYREVALGALAFPMTPFKAVAAFGAWLAAAEFLRQFVRTIFVGVQIREVKPDV</sequence>
<dbReference type="RefSeq" id="WP_176247626.1">
    <property type="nucleotide sequence ID" value="NZ_FXBL01000004.1"/>
</dbReference>
<dbReference type="PANTHER" id="PTHR35011">
    <property type="entry name" value="2,3-DIKETO-L-GULONATE TRAP TRANSPORTER SMALL PERMEASE PROTEIN YIAM"/>
    <property type="match status" value="1"/>
</dbReference>
<evidence type="ECO:0000256" key="5">
    <source>
        <dbReference type="ARBA" id="ARBA00022692"/>
    </source>
</evidence>
<evidence type="ECO:0000313" key="11">
    <source>
        <dbReference type="EMBL" id="SMH54098.1"/>
    </source>
</evidence>
<keyword evidence="4 9" id="KW-0997">Cell inner membrane</keyword>
<dbReference type="Pfam" id="PF04290">
    <property type="entry name" value="DctQ"/>
    <property type="match status" value="1"/>
</dbReference>
<evidence type="ECO:0000256" key="1">
    <source>
        <dbReference type="ARBA" id="ARBA00004429"/>
    </source>
</evidence>
<keyword evidence="7 9" id="KW-0472">Membrane</keyword>
<dbReference type="InterPro" id="IPR055348">
    <property type="entry name" value="DctQ"/>
</dbReference>
<dbReference type="GO" id="GO:0022857">
    <property type="term" value="F:transmembrane transporter activity"/>
    <property type="evidence" value="ECO:0007669"/>
    <property type="project" value="UniProtKB-UniRule"/>
</dbReference>
<comment type="function">
    <text evidence="9">Part of the tripartite ATP-independent periplasmic (TRAP) transport system.</text>
</comment>
<proteinExistence type="inferred from homology"/>
<feature type="transmembrane region" description="Helical" evidence="9">
    <location>
        <begin position="12"/>
        <end position="36"/>
    </location>
</feature>
<dbReference type="InterPro" id="IPR007387">
    <property type="entry name" value="TRAP_DctQ"/>
</dbReference>
<keyword evidence="2 9" id="KW-0813">Transport</keyword>
<dbReference type="EMBL" id="FXBL01000004">
    <property type="protein sequence ID" value="SMH54098.1"/>
    <property type="molecule type" value="Genomic_DNA"/>
</dbReference>
<evidence type="ECO:0000256" key="3">
    <source>
        <dbReference type="ARBA" id="ARBA00022475"/>
    </source>
</evidence>
<reference evidence="12" key="1">
    <citation type="submission" date="2017-04" db="EMBL/GenBank/DDBJ databases">
        <authorList>
            <person name="Varghese N."/>
            <person name="Submissions S."/>
        </authorList>
    </citation>
    <scope>NUCLEOTIDE SEQUENCE [LARGE SCALE GENOMIC DNA]</scope>
    <source>
        <strain evidence="12">B5P</strain>
    </source>
</reference>
<keyword evidence="5 9" id="KW-0812">Transmembrane</keyword>
<evidence type="ECO:0000256" key="2">
    <source>
        <dbReference type="ARBA" id="ARBA00022448"/>
    </source>
</evidence>